<name>A0A5A8E5A6_CAFRO</name>
<comment type="caution">
    <text evidence="11">The sequence shown here is derived from an EMBL/GenBank/DDBJ whole genome shotgun (WGS) entry which is preliminary data.</text>
</comment>
<organism evidence="11">
    <name type="scientific">Cafeteria roenbergensis</name>
    <name type="common">Marine flagellate</name>
    <dbReference type="NCBI Taxonomy" id="33653"/>
    <lineage>
        <taxon>Eukaryota</taxon>
        <taxon>Sar</taxon>
        <taxon>Stramenopiles</taxon>
        <taxon>Bigyra</taxon>
        <taxon>Opalozoa</taxon>
        <taxon>Bicosoecida</taxon>
        <taxon>Cafeteriaceae</taxon>
        <taxon>Cafeteria</taxon>
    </lineage>
</organism>
<dbReference type="GO" id="GO:0005634">
    <property type="term" value="C:nucleus"/>
    <property type="evidence" value="ECO:0007669"/>
    <property type="project" value="UniProtKB-SubCell"/>
</dbReference>
<feature type="region of interest" description="Disordered" evidence="8">
    <location>
        <begin position="1258"/>
        <end position="1280"/>
    </location>
</feature>
<dbReference type="InterPro" id="IPR041653">
    <property type="entry name" value="Importin_rep_4"/>
</dbReference>
<evidence type="ECO:0000256" key="6">
    <source>
        <dbReference type="ARBA" id="ARBA00022927"/>
    </source>
</evidence>
<sequence>MAGIEAGASVSLPAGGGYPAIPFATALAQVYSTPDNALRAHITSSITAMRASPATMAAALMYQATRGADADVRQCAAALFRRFFTAESSETPLWFTEEGFGNSVRGALKEALLQATAVETEDAVARMLATIVGDIGMMELEHHRWPELMPTVFRWLTAGEATPISRMAGLRALEYLTVFICSFMQKDYPTFARIIAAVLSSSTDPLPVRIQAARALCSILAWEEEGCPGLSAFASMAQILVHFTGHVVASGQSAAADELLRLLCDVASEQAPFFKPVLGEAVSGMLTIADTASVPDKIRRLALEFVVLFAESAPGLARKLPDNRFVTQLLPVILQAMVRVDPAADPDWDERETVEESDPETTASIAASHVERVVSCIGPRRTLPVLYPMLSAASAHADWRYRLAAMQGLASAAAGHPPTTDAEELRGMVGRICKCVGDSEPRVRVAAALAITTWCHHHAPTIQLKTSDSLLPAIGALLNDPHPRVQAQACEALNEYVVLDFPGRIAPHAAGIVEQVTNLLASGTRTVREYCLLCLTALAQSAKEGMVTIYPTLLPFLRTLAEDPMPAFAAAARGKPLPASLDPRRVRGLACDALSNLAAAVGPSVCAKDLPAILATLGKAAAEATGPDDSLRASAWEALALMAQEFPDGASSVIPVLVPALMHAGGQTLDAREVSQEEAQAYRERQDAEAAEGASAEAEFHLYDDDRATYGLMVRVASMEDRSMAFQLLTRLTHASASSGALAPYVPDALRVVAAALADSRMPCAQVRSNAAELASDLVLSAAVAAARAGCSPEAIVATTRTPVVKLLSVLLPALLERGLDPNIRVALAAAVRFCIFEGGLDRATDGRARAAVAQGETATPGAWAPSHLSAPSGHLHHTYTFIPFLPDETLAAVVSTAVQAVRASRQRVATSRADVRTRADEFDEEALQDQEQEIATEEDAQSQLIDLISVVARSHLARGIAAIEAKAGKFLADDLLAPGASFEARKLAVFVMDDVLEFGGPEGIARLPSYVPVLLEGVAAAGDSVNLAQAAAYGLGAAAQAAGPAFAPYADASLSALWTLVRAVRPEAAPQAKAGKLLAKMGVPGVAVASTPAGMESTFPGSPQALVDNALTAIAKILHFCKSPLPDAAAAGAGAAAAAAAAAPSAESAAMLTEWSRRLPICSDLIEARTATAILCERLASGCPAVVGTTPAATARALTVVSWSLQTSNVCTPFLLRAAAAACSGLSQRLGDSAFASVWAAVPECMRGPLKGAASAAEKLAPSLPTPAPPSRTEPLSLG</sequence>
<evidence type="ECO:0000313" key="10">
    <source>
        <dbReference type="EMBL" id="KAA0165547.1"/>
    </source>
</evidence>
<gene>
    <name evidence="11" type="ORF">FNF28_00344</name>
    <name evidence="10" type="ORF">FNF31_01892</name>
</gene>
<dbReference type="Gene3D" id="1.25.10.10">
    <property type="entry name" value="Leucine-rich Repeat Variant"/>
    <property type="match status" value="1"/>
</dbReference>
<dbReference type="Proteomes" id="UP000325113">
    <property type="component" value="Unassembled WGS sequence"/>
</dbReference>
<evidence type="ECO:0000259" key="9">
    <source>
        <dbReference type="SMART" id="SM01349"/>
    </source>
</evidence>
<dbReference type="GO" id="GO:0005737">
    <property type="term" value="C:cytoplasm"/>
    <property type="evidence" value="ECO:0007669"/>
    <property type="project" value="UniProtKB-SubCell"/>
</dbReference>
<evidence type="ECO:0000256" key="2">
    <source>
        <dbReference type="ARBA" id="ARBA00004496"/>
    </source>
</evidence>
<evidence type="ECO:0000313" key="12">
    <source>
        <dbReference type="Proteomes" id="UP000325113"/>
    </source>
</evidence>
<dbReference type="Pfam" id="PF13513">
    <property type="entry name" value="HEAT_EZ"/>
    <property type="match status" value="1"/>
</dbReference>
<comment type="subcellular location">
    <subcellularLocation>
        <location evidence="2">Cytoplasm</location>
    </subcellularLocation>
    <subcellularLocation>
        <location evidence="1">Nucleus</location>
    </subcellularLocation>
</comment>
<dbReference type="InterPro" id="IPR011989">
    <property type="entry name" value="ARM-like"/>
</dbReference>
<keyword evidence="5" id="KW-0677">Repeat</keyword>
<evidence type="ECO:0000313" key="11">
    <source>
        <dbReference type="EMBL" id="KAA0172027.1"/>
    </source>
</evidence>
<dbReference type="InterPro" id="IPR016024">
    <property type="entry name" value="ARM-type_fold"/>
</dbReference>
<dbReference type="GO" id="GO:0006606">
    <property type="term" value="P:protein import into nucleus"/>
    <property type="evidence" value="ECO:0007669"/>
    <property type="project" value="InterPro"/>
</dbReference>
<keyword evidence="7" id="KW-0539">Nucleus</keyword>
<dbReference type="SUPFAM" id="SSF48371">
    <property type="entry name" value="ARM repeat"/>
    <property type="match status" value="1"/>
</dbReference>
<dbReference type="PANTHER" id="PTHR10527">
    <property type="entry name" value="IMPORTIN BETA"/>
    <property type="match status" value="1"/>
</dbReference>
<evidence type="ECO:0000256" key="3">
    <source>
        <dbReference type="ARBA" id="ARBA00022448"/>
    </source>
</evidence>
<evidence type="ECO:0000256" key="1">
    <source>
        <dbReference type="ARBA" id="ARBA00004123"/>
    </source>
</evidence>
<dbReference type="Pfam" id="PF25780">
    <property type="entry name" value="TPR_IPO5"/>
    <property type="match status" value="1"/>
</dbReference>
<dbReference type="EMBL" id="VLTM01000012">
    <property type="protein sequence ID" value="KAA0165547.1"/>
    <property type="molecule type" value="Genomic_DNA"/>
</dbReference>
<accession>A0A5A8E5A6</accession>
<keyword evidence="4" id="KW-0963">Cytoplasm</keyword>
<evidence type="ECO:0000256" key="8">
    <source>
        <dbReference type="SAM" id="MobiDB-lite"/>
    </source>
</evidence>
<protein>
    <recommendedName>
        <fullName evidence="9">TOG domain-containing protein</fullName>
    </recommendedName>
</protein>
<dbReference type="InterPro" id="IPR057672">
    <property type="entry name" value="TPR_IPO4/5"/>
</dbReference>
<dbReference type="EMBL" id="VLTL01000003">
    <property type="protein sequence ID" value="KAA0172027.1"/>
    <property type="molecule type" value="Genomic_DNA"/>
</dbReference>
<keyword evidence="3" id="KW-0813">Transport</keyword>
<dbReference type="InterPro" id="IPR034085">
    <property type="entry name" value="TOG"/>
</dbReference>
<dbReference type="InterPro" id="IPR040122">
    <property type="entry name" value="Importin_beta"/>
</dbReference>
<dbReference type="Proteomes" id="UP000324907">
    <property type="component" value="Unassembled WGS sequence"/>
</dbReference>
<proteinExistence type="predicted"/>
<dbReference type="Pfam" id="PF18808">
    <property type="entry name" value="Importin_rep_4"/>
    <property type="match status" value="1"/>
</dbReference>
<evidence type="ECO:0000256" key="5">
    <source>
        <dbReference type="ARBA" id="ARBA00022737"/>
    </source>
</evidence>
<feature type="domain" description="TOG" evidence="9">
    <location>
        <begin position="375"/>
        <end position="626"/>
    </location>
</feature>
<dbReference type="AlphaFoldDB" id="A0A5A8E5A6"/>
<evidence type="ECO:0000256" key="7">
    <source>
        <dbReference type="ARBA" id="ARBA00023242"/>
    </source>
</evidence>
<evidence type="ECO:0000256" key="4">
    <source>
        <dbReference type="ARBA" id="ARBA00022490"/>
    </source>
</evidence>
<keyword evidence="6" id="KW-0653">Protein transport</keyword>
<reference evidence="11 12" key="1">
    <citation type="submission" date="2019-07" db="EMBL/GenBank/DDBJ databases">
        <title>Genomes of Cafeteria roenbergensis.</title>
        <authorList>
            <person name="Fischer M.G."/>
            <person name="Hackl T."/>
            <person name="Roman M."/>
        </authorList>
    </citation>
    <scope>NUCLEOTIDE SEQUENCE [LARGE SCALE GENOMIC DNA]</scope>
    <source>
        <strain evidence="10 12">Cflag</strain>
        <strain evidence="11">RCC970-E3</strain>
    </source>
</reference>
<dbReference type="SMART" id="SM01349">
    <property type="entry name" value="TOG"/>
    <property type="match status" value="1"/>
</dbReference>